<protein>
    <recommendedName>
        <fullName evidence="6">Major facilitator superfamily (MFS) profile domain-containing protein</fullName>
    </recommendedName>
</protein>
<evidence type="ECO:0000313" key="7">
    <source>
        <dbReference type="EMBL" id="KKZ62938.1"/>
    </source>
</evidence>
<dbReference type="PANTHER" id="PTHR23502:SF34">
    <property type="entry name" value="PROTEIN HOL1"/>
    <property type="match status" value="1"/>
</dbReference>
<evidence type="ECO:0000256" key="4">
    <source>
        <dbReference type="ARBA" id="ARBA00023136"/>
    </source>
</evidence>
<dbReference type="PANTHER" id="PTHR23502">
    <property type="entry name" value="MAJOR FACILITATOR SUPERFAMILY"/>
    <property type="match status" value="1"/>
</dbReference>
<feature type="transmembrane region" description="Helical" evidence="5">
    <location>
        <begin position="431"/>
        <end position="459"/>
    </location>
</feature>
<feature type="transmembrane region" description="Helical" evidence="5">
    <location>
        <begin position="310"/>
        <end position="333"/>
    </location>
</feature>
<evidence type="ECO:0000256" key="2">
    <source>
        <dbReference type="ARBA" id="ARBA00022692"/>
    </source>
</evidence>
<evidence type="ECO:0000256" key="3">
    <source>
        <dbReference type="ARBA" id="ARBA00022989"/>
    </source>
</evidence>
<feature type="transmembrane region" description="Helical" evidence="5">
    <location>
        <begin position="186"/>
        <end position="205"/>
    </location>
</feature>
<dbReference type="Proteomes" id="UP000034164">
    <property type="component" value="Unassembled WGS sequence"/>
</dbReference>
<comment type="subcellular location">
    <subcellularLocation>
        <location evidence="1">Membrane</location>
        <topology evidence="1">Multi-pass membrane protein</topology>
    </subcellularLocation>
</comment>
<feature type="transmembrane region" description="Helical" evidence="5">
    <location>
        <begin position="62"/>
        <end position="83"/>
    </location>
</feature>
<feature type="transmembrane region" description="Helical" evidence="5">
    <location>
        <begin position="217"/>
        <end position="235"/>
    </location>
</feature>
<evidence type="ECO:0000256" key="5">
    <source>
        <dbReference type="SAM" id="Phobius"/>
    </source>
</evidence>
<dbReference type="Pfam" id="PF07690">
    <property type="entry name" value="MFS_1"/>
    <property type="match status" value="1"/>
</dbReference>
<dbReference type="InterPro" id="IPR036259">
    <property type="entry name" value="MFS_trans_sf"/>
</dbReference>
<dbReference type="VEuPathDB" id="FungiDB:EMCG_02648"/>
<dbReference type="GO" id="GO:0005886">
    <property type="term" value="C:plasma membrane"/>
    <property type="evidence" value="ECO:0007669"/>
    <property type="project" value="TreeGrafter"/>
</dbReference>
<feature type="transmembrane region" description="Helical" evidence="5">
    <location>
        <begin position="371"/>
        <end position="392"/>
    </location>
</feature>
<reference evidence="8" key="1">
    <citation type="journal article" date="2015" name="PLoS Genet.">
        <title>The dynamic genome and transcriptome of the human fungal pathogen Blastomyces and close relative Emmonsia.</title>
        <authorList>
            <person name="Munoz J.F."/>
            <person name="Gauthier G.M."/>
            <person name="Desjardins C.A."/>
            <person name="Gallo J.E."/>
            <person name="Holder J."/>
            <person name="Sullivan T.D."/>
            <person name="Marty A.J."/>
            <person name="Carmen J.C."/>
            <person name="Chen Z."/>
            <person name="Ding L."/>
            <person name="Gujja S."/>
            <person name="Magrini V."/>
            <person name="Misas E."/>
            <person name="Mitreva M."/>
            <person name="Priest M."/>
            <person name="Saif S."/>
            <person name="Whiston E.A."/>
            <person name="Young S."/>
            <person name="Zeng Q."/>
            <person name="Goldman W.E."/>
            <person name="Mardis E.R."/>
            <person name="Taylor J.W."/>
            <person name="McEwen J.G."/>
            <person name="Clay O.K."/>
            <person name="Klein B.S."/>
            <person name="Cuomo C.A."/>
        </authorList>
    </citation>
    <scope>NUCLEOTIDE SEQUENCE [LARGE SCALE GENOMIC DNA]</scope>
    <source>
        <strain evidence="8">UAMH 3008</strain>
    </source>
</reference>
<feature type="transmembrane region" description="Helical" evidence="5">
    <location>
        <begin position="471"/>
        <end position="489"/>
    </location>
</feature>
<dbReference type="GO" id="GO:0022857">
    <property type="term" value="F:transmembrane transporter activity"/>
    <property type="evidence" value="ECO:0007669"/>
    <property type="project" value="InterPro"/>
</dbReference>
<organism evidence="7 8">
    <name type="scientific">[Emmonsia] crescens</name>
    <dbReference type="NCBI Taxonomy" id="73230"/>
    <lineage>
        <taxon>Eukaryota</taxon>
        <taxon>Fungi</taxon>
        <taxon>Dikarya</taxon>
        <taxon>Ascomycota</taxon>
        <taxon>Pezizomycotina</taxon>
        <taxon>Eurotiomycetes</taxon>
        <taxon>Eurotiomycetidae</taxon>
        <taxon>Onygenales</taxon>
        <taxon>Ajellomycetaceae</taxon>
        <taxon>Emergomyces</taxon>
    </lineage>
</organism>
<keyword evidence="2 5" id="KW-0812">Transmembrane</keyword>
<evidence type="ECO:0000259" key="6">
    <source>
        <dbReference type="PROSITE" id="PS50850"/>
    </source>
</evidence>
<dbReference type="PROSITE" id="PS50850">
    <property type="entry name" value="MFS"/>
    <property type="match status" value="1"/>
</dbReference>
<dbReference type="AlphaFoldDB" id="A0A0G2HXX5"/>
<feature type="transmembrane region" description="Helical" evidence="5">
    <location>
        <begin position="95"/>
        <end position="115"/>
    </location>
</feature>
<dbReference type="GO" id="GO:0000324">
    <property type="term" value="C:fungal-type vacuole"/>
    <property type="evidence" value="ECO:0007669"/>
    <property type="project" value="TreeGrafter"/>
</dbReference>
<evidence type="ECO:0000313" key="8">
    <source>
        <dbReference type="Proteomes" id="UP000034164"/>
    </source>
</evidence>
<name>A0A0G2HXX5_9EURO</name>
<gene>
    <name evidence="7" type="ORF">EMCG_02648</name>
</gene>
<dbReference type="SUPFAM" id="SSF103473">
    <property type="entry name" value="MFS general substrate transporter"/>
    <property type="match status" value="1"/>
</dbReference>
<feature type="transmembrane region" description="Helical" evidence="5">
    <location>
        <begin position="501"/>
        <end position="521"/>
    </location>
</feature>
<accession>A0A0G2HXX5</accession>
<keyword evidence="4 5" id="KW-0472">Membrane</keyword>
<dbReference type="OrthoDB" id="5215911at2759"/>
<feature type="domain" description="Major facilitator superfamily (MFS) profile" evidence="6">
    <location>
        <begin position="61"/>
        <end position="524"/>
    </location>
</feature>
<comment type="caution">
    <text evidence="7">The sequence shown here is derived from an EMBL/GenBank/DDBJ whole genome shotgun (WGS) entry which is preliminary data.</text>
</comment>
<dbReference type="EMBL" id="LCZI01001016">
    <property type="protein sequence ID" value="KKZ62938.1"/>
    <property type="molecule type" value="Genomic_DNA"/>
</dbReference>
<proteinExistence type="predicted"/>
<evidence type="ECO:0000256" key="1">
    <source>
        <dbReference type="ARBA" id="ARBA00004141"/>
    </source>
</evidence>
<feature type="transmembrane region" description="Helical" evidence="5">
    <location>
        <begin position="404"/>
        <end position="425"/>
    </location>
</feature>
<dbReference type="InterPro" id="IPR020846">
    <property type="entry name" value="MFS_dom"/>
</dbReference>
<dbReference type="InterPro" id="IPR011701">
    <property type="entry name" value="MFS"/>
</dbReference>
<dbReference type="Gene3D" id="1.20.1250.20">
    <property type="entry name" value="MFS general substrate transporter like domains"/>
    <property type="match status" value="1"/>
</dbReference>
<sequence>MEFDTVEGVKMVPGTLHIVDLEGTMNVKHQKGGKSDIVLVPQPSNDPNDPLNWSKLRKEYHFWLLWIWGFLAAVCVNWVGPVWTQLTIDLKTTYFELSIASAFCFLFLGLGCVCLQPMAMKIGRRPVYLVGSLLNLVGCILGRFQTTVQMLWGTNILTGFGAAPVDSLVQITTTDIFFAHEKGTRLSMYIFTIYAGSYLGPVAAGHIADSQNWRWCYQYLIIFFSFLLVIQLLTMEESTFRRPPTPSEISGDTTAMSHHARQELEATIIKADVSHGEKGNTSEVSTPPAPKTYWQRMGLYNTSYSDPRPLWLVAISPFALVTYPAVMWAGFIYGVQIMWLSLLNVTQSALFSGPPYNFSVSNVGNINFSSFIGGMLGMVWGGYVSDWCIIFLSRRNKGILEPEFRLWTMLVPALVNTAGILMYGLGVLNGAMWLVPAGFGMVFIAFGIGSGGAIAITYAVDCYPRIASESLVLMLFIRNLIGCGFTFASQPWLDHSGLKNTTIIMAIICLVVNMSFLLMIWKGKSLREWTAKRYIILIEHKDKQAFAN</sequence>
<feature type="transmembrane region" description="Helical" evidence="5">
    <location>
        <begin position="127"/>
        <end position="144"/>
    </location>
</feature>
<keyword evidence="3 5" id="KW-1133">Transmembrane helix</keyword>